<name>A0A8J3QQV0_9ACTN</name>
<evidence type="ECO:0000256" key="1">
    <source>
        <dbReference type="ARBA" id="ARBA00004651"/>
    </source>
</evidence>
<keyword evidence="11" id="KW-1185">Reference proteome</keyword>
<dbReference type="GO" id="GO:0005886">
    <property type="term" value="C:plasma membrane"/>
    <property type="evidence" value="ECO:0007669"/>
    <property type="project" value="UniProtKB-SubCell"/>
</dbReference>
<keyword evidence="4 8" id="KW-1133">Transmembrane helix</keyword>
<sequence>MSRLIWLMLRNRWAQALTLAVLALVATAAAVAGPAYLGAIDRAVAEHEVHDATPDERSMSVADSMSQQSDDNGGGPDFSQVGAALIGMPDFTPVFSVDVTVLGVETSPTAPSRFAFRQDTCAHLVMVRGRCLIGGSEVVIGQRTADRLGIRSGATVTVRFAQLDPRTQVFVPAGAPYTLTVVGVYRVSDPDAPYWGTHAYFDLDASGAPSEPVFTNRAAIETLDHAGEVDIVDVQGDPAAFAPDHLEALRAELAEVNQRVGGLGTSQISVTTGIPNLLDRIDRERKLAHQLVPVAGVPLVALAWFVIFLAVGYGTGDRRFELGLVALRGASRPTRWLLASGEYLIAIVIGAIVGYPVGLAAMGALASVRLDGPGSTSGALPYALVAGVGAVLAALLAQRRELFTPVADLLRRVTGGGRGWRSLAVEAVVVLLAVVAAVQLRVANGQLTGIGILVPALVILAVALLGARAVVPLASRYGARALRRGRMGGALAAFQLGRRPGAHRLFVLLVFAVALLGFATTASQVAAQARAAQARVTSGATRVLTIRPVTRLKLLNATRAADPAGRYAMAVVNGQPGAPGDPPQLAVDTTRLATAALWQPGYGGPGPRQLAALLRPGLPDPTVLRARAIELDVTNDNLAKLVDVHLVVVLAPLSGGSPLTEDLGRLFPGDQRMVTQVDDCADGCRLVGFGAVNSGSGGFGLRVTLRQIRTGGPAGLLMPAAALADPSSWRPQVPAGITLSRGAGGLEIYYHGNSGTAAEGWITPADRPALLPVAATTALPPNALLVGLDGRDAPVTEVARVDGLPRLGSHGVLVDLEYADRAASDASAGDVEQVWLGPSAPPDVLSRLRTQGLVVTADSRVAQLRSELDSQGPALALWFHLLTAGLAVLLAAGGSWLVAAVDRNGRAGDLRALRVQGMSRAATSRAGLWGYLVVVLAAGLVGLVAAAAAWLVTGTEIPMFVSRSVPWPPPTWPAPGAVFGSWAIAVAVLVGVALVAAYDLRRKVRRYGQLETGRD</sequence>
<protein>
    <recommendedName>
        <fullName evidence="9">ABC3 transporter permease C-terminal domain-containing protein</fullName>
    </recommendedName>
</protein>
<feature type="transmembrane region" description="Helical" evidence="8">
    <location>
        <begin position="505"/>
        <end position="527"/>
    </location>
</feature>
<dbReference type="AlphaFoldDB" id="A0A8J3QQV0"/>
<feature type="transmembrane region" description="Helical" evidence="8">
    <location>
        <begin position="972"/>
        <end position="998"/>
    </location>
</feature>
<feature type="compositionally biased region" description="Basic and acidic residues" evidence="7">
    <location>
        <begin position="49"/>
        <end position="58"/>
    </location>
</feature>
<evidence type="ECO:0000313" key="11">
    <source>
        <dbReference type="Proteomes" id="UP000642748"/>
    </source>
</evidence>
<feature type="transmembrane region" description="Helical" evidence="8">
    <location>
        <begin position="291"/>
        <end position="315"/>
    </location>
</feature>
<keyword evidence="5 8" id="KW-0472">Membrane</keyword>
<dbReference type="RefSeq" id="WP_203917191.1">
    <property type="nucleotide sequence ID" value="NZ_BONZ01000015.1"/>
</dbReference>
<organism evidence="10 11">
    <name type="scientific">Rugosimonospora africana</name>
    <dbReference type="NCBI Taxonomy" id="556532"/>
    <lineage>
        <taxon>Bacteria</taxon>
        <taxon>Bacillati</taxon>
        <taxon>Actinomycetota</taxon>
        <taxon>Actinomycetes</taxon>
        <taxon>Micromonosporales</taxon>
        <taxon>Micromonosporaceae</taxon>
        <taxon>Rugosimonospora</taxon>
    </lineage>
</organism>
<dbReference type="PANTHER" id="PTHR30572:SF4">
    <property type="entry name" value="ABC TRANSPORTER PERMEASE YTRF"/>
    <property type="match status" value="1"/>
</dbReference>
<dbReference type="InterPro" id="IPR050250">
    <property type="entry name" value="Macrolide_Exporter_MacB"/>
</dbReference>
<feature type="region of interest" description="Disordered" evidence="7">
    <location>
        <begin position="49"/>
        <end position="74"/>
    </location>
</feature>
<accession>A0A8J3QQV0</accession>
<keyword evidence="3 8" id="KW-0812">Transmembrane</keyword>
<gene>
    <name evidence="10" type="ORF">Raf01_16780</name>
</gene>
<feature type="transmembrane region" description="Helical" evidence="8">
    <location>
        <begin position="336"/>
        <end position="359"/>
    </location>
</feature>
<dbReference type="PANTHER" id="PTHR30572">
    <property type="entry name" value="MEMBRANE COMPONENT OF TRANSPORTER-RELATED"/>
    <property type="match status" value="1"/>
</dbReference>
<dbReference type="GO" id="GO:0022857">
    <property type="term" value="F:transmembrane transporter activity"/>
    <property type="evidence" value="ECO:0007669"/>
    <property type="project" value="TreeGrafter"/>
</dbReference>
<dbReference type="Proteomes" id="UP000642748">
    <property type="component" value="Unassembled WGS sequence"/>
</dbReference>
<comment type="caution">
    <text evidence="10">The sequence shown here is derived from an EMBL/GenBank/DDBJ whole genome shotgun (WGS) entry which is preliminary data.</text>
</comment>
<comment type="similarity">
    <text evidence="6">Belongs to the ABC-4 integral membrane protein family.</text>
</comment>
<keyword evidence="2" id="KW-1003">Cell membrane</keyword>
<feature type="transmembrane region" description="Helical" evidence="8">
    <location>
        <begin position="419"/>
        <end position="440"/>
    </location>
</feature>
<evidence type="ECO:0000256" key="2">
    <source>
        <dbReference type="ARBA" id="ARBA00022475"/>
    </source>
</evidence>
<reference evidence="10" key="1">
    <citation type="submission" date="2021-01" db="EMBL/GenBank/DDBJ databases">
        <title>Whole genome shotgun sequence of Rugosimonospora africana NBRC 104875.</title>
        <authorList>
            <person name="Komaki H."/>
            <person name="Tamura T."/>
        </authorList>
    </citation>
    <scope>NUCLEOTIDE SEQUENCE</scope>
    <source>
        <strain evidence="10">NBRC 104875</strain>
    </source>
</reference>
<feature type="domain" description="ABC3 transporter permease C-terminal" evidence="9">
    <location>
        <begin position="884"/>
        <end position="992"/>
    </location>
</feature>
<evidence type="ECO:0000256" key="7">
    <source>
        <dbReference type="SAM" id="MobiDB-lite"/>
    </source>
</evidence>
<evidence type="ECO:0000256" key="3">
    <source>
        <dbReference type="ARBA" id="ARBA00022692"/>
    </source>
</evidence>
<evidence type="ECO:0000256" key="4">
    <source>
        <dbReference type="ARBA" id="ARBA00022989"/>
    </source>
</evidence>
<evidence type="ECO:0000256" key="8">
    <source>
        <dbReference type="SAM" id="Phobius"/>
    </source>
</evidence>
<feature type="compositionally biased region" description="Polar residues" evidence="7">
    <location>
        <begin position="61"/>
        <end position="71"/>
    </location>
</feature>
<evidence type="ECO:0000259" key="9">
    <source>
        <dbReference type="Pfam" id="PF02687"/>
    </source>
</evidence>
<feature type="transmembrane region" description="Helical" evidence="8">
    <location>
        <begin position="875"/>
        <end position="901"/>
    </location>
</feature>
<proteinExistence type="inferred from homology"/>
<dbReference type="InterPro" id="IPR003838">
    <property type="entry name" value="ABC3_permease_C"/>
</dbReference>
<evidence type="ECO:0000256" key="5">
    <source>
        <dbReference type="ARBA" id="ARBA00023136"/>
    </source>
</evidence>
<comment type="subcellular location">
    <subcellularLocation>
        <location evidence="1">Cell membrane</location>
        <topology evidence="1">Multi-pass membrane protein</topology>
    </subcellularLocation>
</comment>
<feature type="transmembrane region" description="Helical" evidence="8">
    <location>
        <begin position="452"/>
        <end position="474"/>
    </location>
</feature>
<evidence type="ECO:0000256" key="6">
    <source>
        <dbReference type="ARBA" id="ARBA00038076"/>
    </source>
</evidence>
<feature type="domain" description="ABC3 transporter permease C-terminal" evidence="9">
    <location>
        <begin position="299"/>
        <end position="394"/>
    </location>
</feature>
<evidence type="ECO:0000313" key="10">
    <source>
        <dbReference type="EMBL" id="GIH13506.1"/>
    </source>
</evidence>
<dbReference type="EMBL" id="BONZ01000015">
    <property type="protein sequence ID" value="GIH13506.1"/>
    <property type="molecule type" value="Genomic_DNA"/>
</dbReference>
<feature type="transmembrane region" description="Helical" evidence="8">
    <location>
        <begin position="379"/>
        <end position="398"/>
    </location>
</feature>
<feature type="transmembrane region" description="Helical" evidence="8">
    <location>
        <begin position="928"/>
        <end position="952"/>
    </location>
</feature>
<dbReference type="Pfam" id="PF02687">
    <property type="entry name" value="FtsX"/>
    <property type="match status" value="2"/>
</dbReference>